<comment type="subcellular location">
    <subcellularLocation>
        <location evidence="11">Cytoplasm</location>
    </subcellularLocation>
</comment>
<keyword evidence="10 11" id="KW-0030">Aminoacyl-tRNA synthetase</keyword>
<feature type="binding site" evidence="11">
    <location>
        <position position="659"/>
    </location>
    <ligand>
        <name>Zn(2+)</name>
        <dbReference type="ChEBI" id="CHEBI:29105"/>
    </ligand>
</feature>
<dbReference type="InterPro" id="IPR045864">
    <property type="entry name" value="aa-tRNA-synth_II/BPL/LPL"/>
</dbReference>
<dbReference type="SUPFAM" id="SSF101353">
    <property type="entry name" value="Putative anticodon-binding domain of alanyl-tRNA synthetase (AlaRS)"/>
    <property type="match status" value="1"/>
</dbReference>
<gene>
    <name evidence="11 14" type="primary">alaS</name>
    <name evidence="14" type="ORF">KOR42_24130</name>
</gene>
<dbReference type="RefSeq" id="WP_146509806.1">
    <property type="nucleotide sequence ID" value="NZ_SIHI01000001.1"/>
</dbReference>
<comment type="caution">
    <text evidence="14">The sequence shown here is derived from an EMBL/GenBank/DDBJ whole genome shotgun (WGS) entry which is preliminary data.</text>
</comment>
<dbReference type="CDD" id="cd00673">
    <property type="entry name" value="AlaRS_core"/>
    <property type="match status" value="1"/>
</dbReference>
<keyword evidence="6 11" id="KW-0862">Zinc</keyword>
<evidence type="ECO:0000256" key="12">
    <source>
        <dbReference type="SAM" id="Coils"/>
    </source>
</evidence>
<dbReference type="OrthoDB" id="9803884at2"/>
<dbReference type="EMBL" id="SIHI01000001">
    <property type="protein sequence ID" value="TWT59024.1"/>
    <property type="molecule type" value="Genomic_DNA"/>
</dbReference>
<evidence type="ECO:0000256" key="8">
    <source>
        <dbReference type="ARBA" id="ARBA00022884"/>
    </source>
</evidence>
<dbReference type="FunFam" id="3.30.980.10:FF:000004">
    <property type="entry name" value="Alanine--tRNA ligase, cytoplasmic"/>
    <property type="match status" value="1"/>
</dbReference>
<dbReference type="GO" id="GO:0005524">
    <property type="term" value="F:ATP binding"/>
    <property type="evidence" value="ECO:0007669"/>
    <property type="project" value="UniProtKB-UniRule"/>
</dbReference>
<evidence type="ECO:0000256" key="9">
    <source>
        <dbReference type="ARBA" id="ARBA00022917"/>
    </source>
</evidence>
<comment type="domain">
    <text evidence="11">Consists of three domains; the N-terminal catalytic domain, the editing domain and the C-terminal C-Ala domain. The editing domain removes incorrectly charged amino acids, while the C-Ala domain, along with tRNA(Ala), serves as a bridge to cooperatively bring together the editing and aminoacylation centers thus stimulating deacylation of misacylated tRNAs.</text>
</comment>
<reference evidence="14 15" key="1">
    <citation type="submission" date="2019-02" db="EMBL/GenBank/DDBJ databases">
        <title>Deep-cultivation of Planctomycetes and their phenomic and genomic characterization uncovers novel biology.</title>
        <authorList>
            <person name="Wiegand S."/>
            <person name="Jogler M."/>
            <person name="Boedeker C."/>
            <person name="Pinto D."/>
            <person name="Vollmers J."/>
            <person name="Rivas-Marin E."/>
            <person name="Kohn T."/>
            <person name="Peeters S.H."/>
            <person name="Heuer A."/>
            <person name="Rast P."/>
            <person name="Oberbeckmann S."/>
            <person name="Bunk B."/>
            <person name="Jeske O."/>
            <person name="Meyerdierks A."/>
            <person name="Storesund J.E."/>
            <person name="Kallscheuer N."/>
            <person name="Luecker S."/>
            <person name="Lage O.M."/>
            <person name="Pohl T."/>
            <person name="Merkel B.J."/>
            <person name="Hornburger P."/>
            <person name="Mueller R.-W."/>
            <person name="Bruemmer F."/>
            <person name="Labrenz M."/>
            <person name="Spormann A.M."/>
            <person name="Op Den Camp H."/>
            <person name="Overmann J."/>
            <person name="Amann R."/>
            <person name="Jetten M.S.M."/>
            <person name="Mascher T."/>
            <person name="Medema M.H."/>
            <person name="Devos D.P."/>
            <person name="Kaster A.-K."/>
            <person name="Ovreas L."/>
            <person name="Rohde M."/>
            <person name="Galperin M.Y."/>
            <person name="Jogler C."/>
        </authorList>
    </citation>
    <scope>NUCLEOTIDE SEQUENCE [LARGE SCALE GENOMIC DNA]</scope>
    <source>
        <strain evidence="14 15">KOR42</strain>
    </source>
</reference>
<dbReference type="Gene3D" id="6.10.250.550">
    <property type="match status" value="1"/>
</dbReference>
<dbReference type="Proteomes" id="UP000317243">
    <property type="component" value="Unassembled WGS sequence"/>
</dbReference>
<dbReference type="FunFam" id="3.30.54.20:FF:000001">
    <property type="entry name" value="Alanine--tRNA ligase"/>
    <property type="match status" value="1"/>
</dbReference>
<dbReference type="GO" id="GO:0005829">
    <property type="term" value="C:cytosol"/>
    <property type="evidence" value="ECO:0007669"/>
    <property type="project" value="TreeGrafter"/>
</dbReference>
<evidence type="ECO:0000313" key="15">
    <source>
        <dbReference type="Proteomes" id="UP000317243"/>
    </source>
</evidence>
<feature type="binding site" evidence="11">
    <location>
        <position position="663"/>
    </location>
    <ligand>
        <name>Zn(2+)</name>
        <dbReference type="ChEBI" id="CHEBI:29105"/>
    </ligand>
</feature>
<evidence type="ECO:0000256" key="5">
    <source>
        <dbReference type="ARBA" id="ARBA00022741"/>
    </source>
</evidence>
<dbReference type="InterPro" id="IPR018162">
    <property type="entry name" value="Ala-tRNA-ligase_IIc_anticod-bd"/>
</dbReference>
<evidence type="ECO:0000256" key="1">
    <source>
        <dbReference type="ARBA" id="ARBA00008226"/>
    </source>
</evidence>
<evidence type="ECO:0000256" key="3">
    <source>
        <dbReference type="ARBA" id="ARBA00022598"/>
    </source>
</evidence>
<dbReference type="InterPro" id="IPR012947">
    <property type="entry name" value="tRNA_SAD"/>
</dbReference>
<comment type="catalytic activity">
    <reaction evidence="11">
        <text>tRNA(Ala) + L-alanine + ATP = L-alanyl-tRNA(Ala) + AMP + diphosphate</text>
        <dbReference type="Rhea" id="RHEA:12540"/>
        <dbReference type="Rhea" id="RHEA-COMP:9657"/>
        <dbReference type="Rhea" id="RHEA-COMP:9923"/>
        <dbReference type="ChEBI" id="CHEBI:30616"/>
        <dbReference type="ChEBI" id="CHEBI:33019"/>
        <dbReference type="ChEBI" id="CHEBI:57972"/>
        <dbReference type="ChEBI" id="CHEBI:78442"/>
        <dbReference type="ChEBI" id="CHEBI:78497"/>
        <dbReference type="ChEBI" id="CHEBI:456215"/>
        <dbReference type="EC" id="6.1.1.7"/>
    </reaction>
</comment>
<dbReference type="FunFam" id="2.40.30.130:FF:000001">
    <property type="entry name" value="Alanine--tRNA ligase"/>
    <property type="match status" value="1"/>
</dbReference>
<feature type="binding site" evidence="11">
    <location>
        <position position="561"/>
    </location>
    <ligand>
        <name>Zn(2+)</name>
        <dbReference type="ChEBI" id="CHEBI:29105"/>
    </ligand>
</feature>
<evidence type="ECO:0000256" key="6">
    <source>
        <dbReference type="ARBA" id="ARBA00022833"/>
    </source>
</evidence>
<keyword evidence="8 11" id="KW-0694">RNA-binding</keyword>
<accession>A0A5C5X823</accession>
<comment type="similarity">
    <text evidence="1 11">Belongs to the class-II aminoacyl-tRNA synthetase family.</text>
</comment>
<evidence type="ECO:0000256" key="11">
    <source>
        <dbReference type="HAMAP-Rule" id="MF_00036"/>
    </source>
</evidence>
<sequence length="875" mass="96309">MKTNELREAYLKFFESKNCVRRPSDVLVPQDDPTVLFTPAGMNQFKNQFLGIGQLDFTRATTCQKCLRTGDIGNVGVTAYHHTFFEMLGNFSFGDYFKREAIHWAWEFLTDSNWLGLKPERLTVTVYLDDEEAAGIWHNEIGLPLDRITREDERENFWPAEAPSKGPDGVCGPCSEIYYHPPGGGKEVEIWNLVFTQFNRVGDPPDNLRPLPKKNIDTGMGLERTAAVLQGVESNYEIDILRPLCENVGEILETSYQFDGKTGRAIRRITDHARACTFAIHEGVSPGSKEESYIIRLLLRRAFLEGYLLGQKQPFVYQVVPAIVDMMSQPYPELKQTLANVQDTIRAEEENFLGTIERGLGKFEKLVEVAKSSNRKSLPGKEVFDLHQTDGFILDLTFSLAADQGLSIDMEGFRAAETKHKTDSGKGISWGVMAAGPLDELQKSQGETKFLAYEGVTSEAVVVGLIQNGETVESVNHVDLPVDVILNQSPFYAESGGQVGDVGVIRSSRGEIEILDTQKHAGLIVHRGRLTSGEVHLNDSVTAEVDAVKRAGIRRAHSATHLLHHALHQVLGEHATQRGSKVEDDHLRFDFSHGAAVSPDELLKIEDIVNERISEGVPVSTNFMDLKDAKKLGAMALFGEKYPDRVRVVEMGDFSRELCGGTHLDNTGQVGLCRIESEENVAAGVRRIVASTGKKAIERIRNQEGLLKEVATQLKTPQFQELPRKVTQLQEELKTLKQQLDQFTKASVAGSVDDMLKNAEQVGDARVICETLQGVDRETLREYADQLRKQSGSVAILLGADIDGKVALLAAVSKDLVKKGVKAGDCIREAAKVVGGGGGGRPDLAEAGGKDTTKIVDALERGKAVYSEMIAKGAS</sequence>
<dbReference type="GO" id="GO:0000049">
    <property type="term" value="F:tRNA binding"/>
    <property type="evidence" value="ECO:0007669"/>
    <property type="project" value="UniProtKB-KW"/>
</dbReference>
<keyword evidence="9 11" id="KW-0648">Protein biosynthesis</keyword>
<dbReference type="EC" id="6.1.1.7" evidence="11"/>
<evidence type="ECO:0000256" key="4">
    <source>
        <dbReference type="ARBA" id="ARBA00022723"/>
    </source>
</evidence>
<dbReference type="InterPro" id="IPR018164">
    <property type="entry name" value="Ala-tRNA-synth_IIc_N"/>
</dbReference>
<dbReference type="AlphaFoldDB" id="A0A5C5X823"/>
<dbReference type="InterPro" id="IPR050058">
    <property type="entry name" value="Ala-tRNA_ligase"/>
</dbReference>
<keyword evidence="7 11" id="KW-0067">ATP-binding</keyword>
<name>A0A5C5X823_9PLAN</name>
<dbReference type="Gene3D" id="3.30.980.10">
    <property type="entry name" value="Threonyl-trna Synthetase, Chain A, domain 2"/>
    <property type="match status" value="1"/>
</dbReference>
<keyword evidence="11" id="KW-0963">Cytoplasm</keyword>
<feature type="domain" description="Alanyl-transfer RNA synthetases family profile" evidence="13">
    <location>
        <begin position="1"/>
        <end position="702"/>
    </location>
</feature>
<dbReference type="InterPro" id="IPR002318">
    <property type="entry name" value="Ala-tRNA-lgiase_IIc"/>
</dbReference>
<dbReference type="FunFam" id="3.10.310.40:FF:000001">
    <property type="entry name" value="Alanine--tRNA ligase"/>
    <property type="match status" value="1"/>
</dbReference>
<dbReference type="GO" id="GO:0008270">
    <property type="term" value="F:zinc ion binding"/>
    <property type="evidence" value="ECO:0007669"/>
    <property type="project" value="UniProtKB-UniRule"/>
</dbReference>
<evidence type="ECO:0000313" key="14">
    <source>
        <dbReference type="EMBL" id="TWT59024.1"/>
    </source>
</evidence>
<dbReference type="GO" id="GO:0006419">
    <property type="term" value="P:alanyl-tRNA aminoacylation"/>
    <property type="evidence" value="ECO:0007669"/>
    <property type="project" value="UniProtKB-UniRule"/>
</dbReference>
<dbReference type="GO" id="GO:0002161">
    <property type="term" value="F:aminoacyl-tRNA deacylase activity"/>
    <property type="evidence" value="ECO:0007669"/>
    <property type="project" value="TreeGrafter"/>
</dbReference>
<comment type="cofactor">
    <cofactor evidence="11">
        <name>Zn(2+)</name>
        <dbReference type="ChEBI" id="CHEBI:29105"/>
    </cofactor>
    <text evidence="11">Binds 1 zinc ion per subunit.</text>
</comment>
<feature type="binding site" evidence="11">
    <location>
        <position position="557"/>
    </location>
    <ligand>
        <name>Zn(2+)</name>
        <dbReference type="ChEBI" id="CHEBI:29105"/>
    </ligand>
</feature>
<dbReference type="Gene3D" id="3.10.310.40">
    <property type="match status" value="1"/>
</dbReference>
<dbReference type="NCBIfam" id="TIGR00344">
    <property type="entry name" value="alaS"/>
    <property type="match status" value="1"/>
</dbReference>
<dbReference type="GO" id="GO:0004813">
    <property type="term" value="F:alanine-tRNA ligase activity"/>
    <property type="evidence" value="ECO:0007669"/>
    <property type="project" value="UniProtKB-UniRule"/>
</dbReference>
<dbReference type="SUPFAM" id="SSF50447">
    <property type="entry name" value="Translation proteins"/>
    <property type="match status" value="1"/>
</dbReference>
<dbReference type="InterPro" id="IPR018163">
    <property type="entry name" value="Thr/Ala-tRNA-synth_IIc_edit"/>
</dbReference>
<proteinExistence type="inferred from homology"/>
<dbReference type="Pfam" id="PF02272">
    <property type="entry name" value="DHHA1"/>
    <property type="match status" value="1"/>
</dbReference>
<dbReference type="InterPro" id="IPR018165">
    <property type="entry name" value="Ala-tRNA-synth_IIc_core"/>
</dbReference>
<evidence type="ECO:0000259" key="13">
    <source>
        <dbReference type="PROSITE" id="PS50860"/>
    </source>
</evidence>
<dbReference type="PANTHER" id="PTHR11777">
    <property type="entry name" value="ALANYL-TRNA SYNTHETASE"/>
    <property type="match status" value="1"/>
</dbReference>
<evidence type="ECO:0000256" key="10">
    <source>
        <dbReference type="ARBA" id="ARBA00023146"/>
    </source>
</evidence>
<dbReference type="Gene3D" id="2.40.30.130">
    <property type="match status" value="1"/>
</dbReference>
<keyword evidence="2 11" id="KW-0820">tRNA-binding</keyword>
<keyword evidence="3 11" id="KW-0436">Ligase</keyword>
<dbReference type="PRINTS" id="PR00980">
    <property type="entry name" value="TRNASYNTHALA"/>
</dbReference>
<organism evidence="14 15">
    <name type="scientific">Thalassoglobus neptunius</name>
    <dbReference type="NCBI Taxonomy" id="1938619"/>
    <lineage>
        <taxon>Bacteria</taxon>
        <taxon>Pseudomonadati</taxon>
        <taxon>Planctomycetota</taxon>
        <taxon>Planctomycetia</taxon>
        <taxon>Planctomycetales</taxon>
        <taxon>Planctomycetaceae</taxon>
        <taxon>Thalassoglobus</taxon>
    </lineage>
</organism>
<evidence type="ECO:0000256" key="7">
    <source>
        <dbReference type="ARBA" id="ARBA00022840"/>
    </source>
</evidence>
<dbReference type="Gene3D" id="3.30.930.10">
    <property type="entry name" value="Bira Bifunctional Protein, Domain 2"/>
    <property type="match status" value="1"/>
</dbReference>
<comment type="function">
    <text evidence="11">Catalyzes the attachment of alanine to tRNA(Ala) in a two-step reaction: alanine is first activated by ATP to form Ala-AMP and then transferred to the acceptor end of tRNA(Ala). Also edits incorrectly charged Ser-tRNA(Ala) and Gly-tRNA(Ala) via its editing domain.</text>
</comment>
<dbReference type="InterPro" id="IPR009000">
    <property type="entry name" value="Transl_B-barrel_sf"/>
</dbReference>
<dbReference type="InterPro" id="IPR003156">
    <property type="entry name" value="DHHA1_dom"/>
</dbReference>
<dbReference type="InterPro" id="IPR023033">
    <property type="entry name" value="Ala_tRNA_ligase_euk/bac"/>
</dbReference>
<keyword evidence="5 11" id="KW-0547">Nucleotide-binding</keyword>
<feature type="coiled-coil region" evidence="12">
    <location>
        <begin position="719"/>
        <end position="746"/>
    </location>
</feature>
<dbReference type="HAMAP" id="MF_00036_B">
    <property type="entry name" value="Ala_tRNA_synth_B"/>
    <property type="match status" value="1"/>
</dbReference>
<keyword evidence="4 11" id="KW-0479">Metal-binding</keyword>
<keyword evidence="15" id="KW-1185">Reference proteome</keyword>
<dbReference type="SMART" id="SM00863">
    <property type="entry name" value="tRNA_SAD"/>
    <property type="match status" value="1"/>
</dbReference>
<evidence type="ECO:0000256" key="2">
    <source>
        <dbReference type="ARBA" id="ARBA00022555"/>
    </source>
</evidence>
<dbReference type="Gene3D" id="3.30.54.20">
    <property type="match status" value="1"/>
</dbReference>
<dbReference type="SUPFAM" id="SSF55681">
    <property type="entry name" value="Class II aaRS and biotin synthetases"/>
    <property type="match status" value="1"/>
</dbReference>
<protein>
    <recommendedName>
        <fullName evidence="11">Alanine--tRNA ligase</fullName>
        <ecNumber evidence="11">6.1.1.7</ecNumber>
    </recommendedName>
    <alternativeName>
        <fullName evidence="11">Alanyl-tRNA synthetase</fullName>
        <shortName evidence="11">AlaRS</shortName>
    </alternativeName>
</protein>
<dbReference type="PROSITE" id="PS50860">
    <property type="entry name" value="AA_TRNA_LIGASE_II_ALA"/>
    <property type="match status" value="1"/>
</dbReference>
<dbReference type="Pfam" id="PF07973">
    <property type="entry name" value="tRNA_SAD"/>
    <property type="match status" value="1"/>
</dbReference>
<dbReference type="Pfam" id="PF01411">
    <property type="entry name" value="tRNA-synt_2c"/>
    <property type="match status" value="1"/>
</dbReference>
<dbReference type="PANTHER" id="PTHR11777:SF9">
    <property type="entry name" value="ALANINE--TRNA LIGASE, CYTOPLASMIC"/>
    <property type="match status" value="1"/>
</dbReference>
<keyword evidence="12" id="KW-0175">Coiled coil</keyword>
<dbReference type="SUPFAM" id="SSF55186">
    <property type="entry name" value="ThrRS/AlaRS common domain"/>
    <property type="match status" value="1"/>
</dbReference>